<evidence type="ECO:0000259" key="3">
    <source>
        <dbReference type="Pfam" id="PF20611"/>
    </source>
</evidence>
<keyword evidence="2" id="KW-0732">Signal</keyword>
<keyword evidence="5" id="KW-1185">Reference proteome</keyword>
<dbReference type="Proteomes" id="UP000554054">
    <property type="component" value="Unassembled WGS sequence"/>
</dbReference>
<dbReference type="PROSITE" id="PS51318">
    <property type="entry name" value="TAT"/>
    <property type="match status" value="1"/>
</dbReference>
<dbReference type="RefSeq" id="WP_185991254.1">
    <property type="nucleotide sequence ID" value="NZ_JACCAE010000001.1"/>
</dbReference>
<feature type="domain" description="DUF6801" evidence="3">
    <location>
        <begin position="52"/>
        <end position="192"/>
    </location>
</feature>
<comment type="caution">
    <text evidence="4">The sequence shown here is derived from an EMBL/GenBank/DDBJ whole genome shotgun (WGS) entry which is preliminary data.</text>
</comment>
<name>A0A852VN54_9MICO</name>
<sequence>MSFDQSHLSRRAITKGAAWSVPAVAVAAAAPSLAASTNCETTYQTITKEFIYQTDVPFLGLRDITVEVTANNVPLVTHPGATLLPIETSSTVTIPEDLAGLLGSVMLGNAAKVSGTSSSESTLSGVIDTVTSTPLTIPLTDFPADGEDLVTVASGAGDPLDVDSATSPGLVVITMGEPSSTLVGYDESGDPNGKTYDSNLQKDPARDEGGYYDLATFTVEECA</sequence>
<dbReference type="InterPro" id="IPR006311">
    <property type="entry name" value="TAT_signal"/>
</dbReference>
<feature type="region of interest" description="Disordered" evidence="1">
    <location>
        <begin position="186"/>
        <end position="207"/>
    </location>
</feature>
<evidence type="ECO:0000313" key="4">
    <source>
        <dbReference type="EMBL" id="NYF98442.1"/>
    </source>
</evidence>
<proteinExistence type="predicted"/>
<dbReference type="EMBL" id="JACCAE010000001">
    <property type="protein sequence ID" value="NYF98442.1"/>
    <property type="molecule type" value="Genomic_DNA"/>
</dbReference>
<dbReference type="Pfam" id="PF20611">
    <property type="entry name" value="DUF6801"/>
    <property type="match status" value="1"/>
</dbReference>
<dbReference type="AlphaFoldDB" id="A0A852VN54"/>
<feature type="signal peptide" evidence="2">
    <location>
        <begin position="1"/>
        <end position="34"/>
    </location>
</feature>
<evidence type="ECO:0000256" key="2">
    <source>
        <dbReference type="SAM" id="SignalP"/>
    </source>
</evidence>
<feature type="chain" id="PRO_5032976863" description="DUF6801 domain-containing protein" evidence="2">
    <location>
        <begin position="35"/>
        <end position="223"/>
    </location>
</feature>
<organism evidence="4 5">
    <name type="scientific">Janibacter cremeus</name>
    <dbReference type="NCBI Taxonomy" id="1285192"/>
    <lineage>
        <taxon>Bacteria</taxon>
        <taxon>Bacillati</taxon>
        <taxon>Actinomycetota</taxon>
        <taxon>Actinomycetes</taxon>
        <taxon>Micrococcales</taxon>
        <taxon>Intrasporangiaceae</taxon>
        <taxon>Janibacter</taxon>
    </lineage>
</organism>
<reference evidence="4 5" key="1">
    <citation type="submission" date="2020-07" db="EMBL/GenBank/DDBJ databases">
        <title>Sequencing the genomes of 1000 actinobacteria strains.</title>
        <authorList>
            <person name="Klenk H.-P."/>
        </authorList>
    </citation>
    <scope>NUCLEOTIDE SEQUENCE [LARGE SCALE GENOMIC DNA]</scope>
    <source>
        <strain evidence="4 5">DSM 26154</strain>
    </source>
</reference>
<evidence type="ECO:0000313" key="5">
    <source>
        <dbReference type="Proteomes" id="UP000554054"/>
    </source>
</evidence>
<dbReference type="InterPro" id="IPR046542">
    <property type="entry name" value="DUF6801"/>
</dbReference>
<evidence type="ECO:0000256" key="1">
    <source>
        <dbReference type="SAM" id="MobiDB-lite"/>
    </source>
</evidence>
<gene>
    <name evidence="4" type="ORF">BJY20_001834</name>
</gene>
<accession>A0A852VN54</accession>
<protein>
    <recommendedName>
        <fullName evidence="3">DUF6801 domain-containing protein</fullName>
    </recommendedName>
</protein>